<evidence type="ECO:0000313" key="2">
    <source>
        <dbReference type="Proteomes" id="UP000887458"/>
    </source>
</evidence>
<reference evidence="1 2" key="2">
    <citation type="journal article" date="2022" name="Mol. Biol. Evol.">
        <title>Comparative Genomics Reveals Insights into the Divergent Evolution of Astigmatic Mites and Household Pest Adaptations.</title>
        <authorList>
            <person name="Xiong Q."/>
            <person name="Wan A.T."/>
            <person name="Liu X."/>
            <person name="Fung C.S."/>
            <person name="Xiao X."/>
            <person name="Malainual N."/>
            <person name="Hou J."/>
            <person name="Wang L."/>
            <person name="Wang M."/>
            <person name="Yang K.Y."/>
            <person name="Cui Y."/>
            <person name="Leung E.L."/>
            <person name="Nong W."/>
            <person name="Shin S.K."/>
            <person name="Au S.W."/>
            <person name="Jeong K.Y."/>
            <person name="Chew F.T."/>
            <person name="Hui J.H."/>
            <person name="Leung T.F."/>
            <person name="Tungtrongchitr A."/>
            <person name="Zhong N."/>
            <person name="Liu Z."/>
            <person name="Tsui S.K."/>
        </authorList>
    </citation>
    <scope>NUCLEOTIDE SEQUENCE [LARGE SCALE GENOMIC DNA]</scope>
    <source>
        <strain evidence="1">Derp</strain>
    </source>
</reference>
<gene>
    <name evidence="1" type="ORF">DERP_007648</name>
</gene>
<proteinExistence type="predicted"/>
<name>A0ABQ8JL60_DERPT</name>
<reference evidence="1 2" key="1">
    <citation type="journal article" date="2018" name="J. Allergy Clin. Immunol.">
        <title>High-quality assembly of Dermatophagoides pteronyssinus genome and transcriptome reveals a wide range of novel allergens.</title>
        <authorList>
            <person name="Liu X.Y."/>
            <person name="Yang K.Y."/>
            <person name="Wang M.Q."/>
            <person name="Kwok J.S."/>
            <person name="Zeng X."/>
            <person name="Yang Z."/>
            <person name="Xiao X.J."/>
            <person name="Lau C.P."/>
            <person name="Li Y."/>
            <person name="Huang Z.M."/>
            <person name="Ba J.G."/>
            <person name="Yim A.K."/>
            <person name="Ouyang C.Y."/>
            <person name="Ngai S.M."/>
            <person name="Chan T.F."/>
            <person name="Leung E.L."/>
            <person name="Liu L."/>
            <person name="Liu Z.G."/>
            <person name="Tsui S.K."/>
        </authorList>
    </citation>
    <scope>NUCLEOTIDE SEQUENCE [LARGE SCALE GENOMIC DNA]</scope>
    <source>
        <strain evidence="1">Derp</strain>
    </source>
</reference>
<evidence type="ECO:0000313" key="1">
    <source>
        <dbReference type="EMBL" id="KAH9423056.1"/>
    </source>
</evidence>
<comment type="caution">
    <text evidence="1">The sequence shown here is derived from an EMBL/GenBank/DDBJ whole genome shotgun (WGS) entry which is preliminary data.</text>
</comment>
<dbReference type="Proteomes" id="UP000887458">
    <property type="component" value="Unassembled WGS sequence"/>
</dbReference>
<dbReference type="EMBL" id="NJHN03000034">
    <property type="protein sequence ID" value="KAH9423056.1"/>
    <property type="molecule type" value="Genomic_DNA"/>
</dbReference>
<organism evidence="1 2">
    <name type="scientific">Dermatophagoides pteronyssinus</name>
    <name type="common">European house dust mite</name>
    <dbReference type="NCBI Taxonomy" id="6956"/>
    <lineage>
        <taxon>Eukaryota</taxon>
        <taxon>Metazoa</taxon>
        <taxon>Ecdysozoa</taxon>
        <taxon>Arthropoda</taxon>
        <taxon>Chelicerata</taxon>
        <taxon>Arachnida</taxon>
        <taxon>Acari</taxon>
        <taxon>Acariformes</taxon>
        <taxon>Sarcoptiformes</taxon>
        <taxon>Astigmata</taxon>
        <taxon>Psoroptidia</taxon>
        <taxon>Analgoidea</taxon>
        <taxon>Pyroglyphidae</taxon>
        <taxon>Dermatophagoidinae</taxon>
        <taxon>Dermatophagoides</taxon>
    </lineage>
</organism>
<protein>
    <submittedName>
        <fullName evidence="1">Uncharacterized protein</fullName>
    </submittedName>
</protein>
<sequence length="132" mass="15248">MNRMDDCIYYIFGTITTKKTLHTIIQFGLPMAHKFILASSPPVTITRPDFCPKAKHVTADPWATNSSDCQIFDEKINDQIMMDENFIFNNNLSNQKYFDQLIRSTYTCIIIIITISQKKSKINITLEAFEVN</sequence>
<accession>A0ABQ8JL60</accession>
<keyword evidence="2" id="KW-1185">Reference proteome</keyword>